<comment type="function">
    <text evidence="30">Required for aphid transmission and also has proteolytic activity. Only cleaves a Gly-Gly dipeptide at its own C-terminus. Interacts with virions and aphid stylets. Acts as a suppressor of RNA-mediated gene silencing, also known as post-transcriptional gene silencing (PTGS), a mechanism of plant viral defense that limits the accumulation of viral RNAs. May have RNA-binding activity.</text>
</comment>
<evidence type="ECO:0000259" key="37">
    <source>
        <dbReference type="PROSITE" id="PS50507"/>
    </source>
</evidence>
<evidence type="ECO:0000259" key="40">
    <source>
        <dbReference type="PROSITE" id="PS51436"/>
    </source>
</evidence>
<keyword evidence="28" id="KW-0899">Viral immunoevasion</keyword>
<evidence type="ECO:0000313" key="43">
    <source>
        <dbReference type="EMBL" id="AQX92162.1"/>
    </source>
</evidence>
<evidence type="ECO:0000256" key="4">
    <source>
        <dbReference type="ARBA" id="ARBA00004328"/>
    </source>
</evidence>
<evidence type="ECO:0000256" key="12">
    <source>
        <dbReference type="ARBA" id="ARBA00022553"/>
    </source>
</evidence>
<dbReference type="Pfam" id="PF00863">
    <property type="entry name" value="Peptidase_C4"/>
    <property type="match status" value="1"/>
</dbReference>
<dbReference type="InterPro" id="IPR011545">
    <property type="entry name" value="DEAD/DEAH_box_helicase_dom"/>
</dbReference>
<evidence type="ECO:0000256" key="3">
    <source>
        <dbReference type="ARBA" id="ARBA00004147"/>
    </source>
</evidence>
<dbReference type="InterPro" id="IPR009003">
    <property type="entry name" value="Peptidase_S1_PA"/>
</dbReference>
<dbReference type="InterPro" id="IPR043128">
    <property type="entry name" value="Rev_trsase/Diguanyl_cyclase"/>
</dbReference>
<feature type="domain" description="RdRp catalytic" evidence="37">
    <location>
        <begin position="2548"/>
        <end position="2672"/>
    </location>
</feature>
<evidence type="ECO:0000256" key="1">
    <source>
        <dbReference type="ARBA" id="ARBA00000785"/>
    </source>
</evidence>
<keyword evidence="13" id="KW-0167">Capsid protein</keyword>
<keyword evidence="16" id="KW-1090">Inhibition of host innate immune response by virus</keyword>
<feature type="active site" description="For helper component proteinase activity" evidence="34">
    <location>
        <position position="747"/>
    </location>
</feature>
<keyword evidence="10" id="KW-1139">Helical capsid protein</keyword>
<evidence type="ECO:0000256" key="32">
    <source>
        <dbReference type="ARBA" id="ARBA00034108"/>
    </source>
</evidence>
<comment type="function">
    <text evidence="31">Has helicase activity. It may be involved in replication.</text>
</comment>
<evidence type="ECO:0000256" key="10">
    <source>
        <dbReference type="ARBA" id="ARBA00022497"/>
    </source>
</evidence>
<dbReference type="PANTHER" id="PTHR43519">
    <property type="entry name" value="ATP-DEPENDENT RNA HELICASE HRPB"/>
    <property type="match status" value="1"/>
</dbReference>
<keyword evidence="8" id="KW-0696">RNA-directed RNA polymerase</keyword>
<dbReference type="Pfam" id="PF00680">
    <property type="entry name" value="RdRP_1"/>
    <property type="match status" value="1"/>
</dbReference>
<evidence type="ECO:0000256" key="17">
    <source>
        <dbReference type="ARBA" id="ARBA00022670"/>
    </source>
</evidence>
<dbReference type="GO" id="GO:0006351">
    <property type="term" value="P:DNA-templated transcription"/>
    <property type="evidence" value="ECO:0007669"/>
    <property type="project" value="InterPro"/>
</dbReference>
<accession>A0A240F8S6</accession>
<dbReference type="Pfam" id="PF00851">
    <property type="entry name" value="Peptidase_C6"/>
    <property type="match status" value="1"/>
</dbReference>
<dbReference type="GO" id="GO:0044161">
    <property type="term" value="C:host cell cytoplasmic vesicle"/>
    <property type="evidence" value="ECO:0007669"/>
    <property type="project" value="UniProtKB-SubCell"/>
</dbReference>
<feature type="region of interest" description="Disordered" evidence="36">
    <location>
        <begin position="2826"/>
        <end position="2859"/>
    </location>
</feature>
<dbReference type="Gene3D" id="3.90.70.150">
    <property type="entry name" value="Helper component proteinase"/>
    <property type="match status" value="1"/>
</dbReference>
<dbReference type="GO" id="GO:0039694">
    <property type="term" value="P:viral RNA genome replication"/>
    <property type="evidence" value="ECO:0007669"/>
    <property type="project" value="InterPro"/>
</dbReference>
<evidence type="ECO:0000256" key="16">
    <source>
        <dbReference type="ARBA" id="ARBA00022632"/>
    </source>
</evidence>
<keyword evidence="11" id="KW-0191">Covalent protein-RNA linkage</keyword>
<comment type="subcellular location">
    <subcellularLocation>
        <location evidence="32">Host cytoplasmic vesicle</location>
    </subcellularLocation>
    <subcellularLocation>
        <location evidence="3">Host nucleus</location>
    </subcellularLocation>
    <subcellularLocation>
        <location evidence="4">Virion</location>
    </subcellularLocation>
</comment>
<dbReference type="Pfam" id="PF13608">
    <property type="entry name" value="Potyvirid-P3"/>
    <property type="match status" value="1"/>
</dbReference>
<dbReference type="GO" id="GO:0003723">
    <property type="term" value="F:RNA binding"/>
    <property type="evidence" value="ECO:0007669"/>
    <property type="project" value="InterPro"/>
</dbReference>
<organism evidence="43">
    <name type="scientific">Zucchini yellow mosaic virus</name>
    <dbReference type="NCBI Taxonomy" id="12232"/>
    <lineage>
        <taxon>Viruses</taxon>
        <taxon>Riboviria</taxon>
        <taxon>Orthornavirae</taxon>
        <taxon>Pisuviricota</taxon>
        <taxon>Stelpaviricetes</taxon>
        <taxon>Patatavirales</taxon>
        <taxon>Potyviridae</taxon>
        <taxon>Potyvirus</taxon>
        <taxon>Potyvirus cucurbitaflavitesselati</taxon>
    </lineage>
</organism>
<evidence type="ECO:0000256" key="15">
    <source>
        <dbReference type="ARBA" id="ARBA00022581"/>
    </source>
</evidence>
<evidence type="ECO:0000256" key="2">
    <source>
        <dbReference type="ARBA" id="ARBA00001848"/>
    </source>
</evidence>
<keyword evidence="20" id="KW-0547">Nucleotide-binding</keyword>
<dbReference type="GO" id="GO:0004197">
    <property type="term" value="F:cysteine-type endopeptidase activity"/>
    <property type="evidence" value="ECO:0007669"/>
    <property type="project" value="InterPro"/>
</dbReference>
<comment type="function">
    <text evidence="33">Mediates the cap-independent, EIF4E-dependent translation of viral genomic RNAs. Binds to the cap-binding site of host EIF4E and thus interferes with the host EIF4E-dependent mRNA export and translation. VPg-RNA directly binds EIF4E and is a template for transcription. Also forms trimeric complexes with EIF4E-EIF4G, which are templates for translation.</text>
</comment>
<protein>
    <recommendedName>
        <fullName evidence="6">Genome polyprotein</fullName>
    </recommendedName>
</protein>
<dbReference type="GO" id="GO:0006508">
    <property type="term" value="P:proteolysis"/>
    <property type="evidence" value="ECO:0007669"/>
    <property type="project" value="UniProtKB-KW"/>
</dbReference>
<dbReference type="InterPro" id="IPR001205">
    <property type="entry name" value="RNA-dir_pol_C"/>
</dbReference>
<dbReference type="GO" id="GO:0005198">
    <property type="term" value="F:structural molecule activity"/>
    <property type="evidence" value="ECO:0007669"/>
    <property type="project" value="InterPro"/>
</dbReference>
<evidence type="ECO:0000256" key="35">
    <source>
        <dbReference type="RuleBase" id="RU003351"/>
    </source>
</evidence>
<dbReference type="InterPro" id="IPR007094">
    <property type="entry name" value="RNA-dir_pol_PSvirus"/>
</dbReference>
<evidence type="ECO:0000256" key="18">
    <source>
        <dbReference type="ARBA" id="ARBA00022679"/>
    </source>
</evidence>
<feature type="active site" description="For helper component proteinase activity" evidence="34">
    <location>
        <position position="674"/>
    </location>
</feature>
<keyword evidence="17" id="KW-0645">Protease</keyword>
<dbReference type="GO" id="GO:0052170">
    <property type="term" value="P:symbiont-mediated suppression of host innate immune response"/>
    <property type="evidence" value="ECO:0007669"/>
    <property type="project" value="UniProtKB-KW"/>
</dbReference>
<keyword evidence="12" id="KW-0597">Phosphoprotein</keyword>
<dbReference type="GO" id="GO:0003968">
    <property type="term" value="F:RNA-directed RNA polymerase activity"/>
    <property type="evidence" value="ECO:0007669"/>
    <property type="project" value="UniProtKB-KW"/>
</dbReference>
<keyword evidence="24" id="KW-0788">Thiol protease</keyword>
<dbReference type="InterPro" id="IPR013648">
    <property type="entry name" value="PP_Potyviridae"/>
</dbReference>
<dbReference type="Pfam" id="PF00270">
    <property type="entry name" value="DEAD"/>
    <property type="match status" value="1"/>
</dbReference>
<proteinExistence type="inferred from homology"/>
<evidence type="ECO:0000256" key="28">
    <source>
        <dbReference type="ARBA" id="ARBA00023280"/>
    </source>
</evidence>
<dbReference type="Gene3D" id="2.40.10.10">
    <property type="entry name" value="Trypsin-like serine proteases"/>
    <property type="match status" value="2"/>
</dbReference>
<dbReference type="PANTHER" id="PTHR43519:SF1">
    <property type="entry name" value="ATP-DEPENDENT RNA HELICASE HRPB"/>
    <property type="match status" value="1"/>
</dbReference>
<evidence type="ECO:0000256" key="26">
    <source>
        <dbReference type="ARBA" id="ARBA00022844"/>
    </source>
</evidence>
<evidence type="ECO:0000256" key="8">
    <source>
        <dbReference type="ARBA" id="ARBA00022484"/>
    </source>
</evidence>
<dbReference type="InterPro" id="IPR043504">
    <property type="entry name" value="Peptidase_S1_PA_chymotrypsin"/>
</dbReference>
<dbReference type="PRINTS" id="PR00966">
    <property type="entry name" value="NIAPOTYPTASE"/>
</dbReference>
<feature type="domain" description="Peptidase S30" evidence="42">
    <location>
        <begin position="170"/>
        <end position="332"/>
    </location>
</feature>
<dbReference type="InterPro" id="IPR001730">
    <property type="entry name" value="Potyv_NIa-pro_dom"/>
</dbReference>
<comment type="catalytic activity">
    <reaction evidence="1">
        <text>Hydrolyzes glutaminyl bonds, and activity is further restricted by preferences for the amino acids in P6 - P1' that vary with the species of potyvirus, e.g. Glu-Xaa-Xaa-Tyr-Xaa-Gln-|-(Ser or Gly) for the enzyme from tobacco etch virus. The natural substrate is the viral polyprotein, but other proteins and oligopeptides containing the appropriate consensus sequence are also cleaved.</text>
        <dbReference type="EC" id="3.4.22.44"/>
    </reaction>
</comment>
<keyword evidence="19" id="KW-0548">Nucleotidyltransferase</keyword>
<dbReference type="Pfam" id="PF01577">
    <property type="entry name" value="Peptidase_S30"/>
    <property type="match status" value="2"/>
</dbReference>
<evidence type="ECO:0000259" key="38">
    <source>
        <dbReference type="PROSITE" id="PS51192"/>
    </source>
</evidence>
<dbReference type="GO" id="GO:0005524">
    <property type="term" value="F:ATP binding"/>
    <property type="evidence" value="ECO:0007669"/>
    <property type="project" value="UniProtKB-KW"/>
</dbReference>
<dbReference type="EMBL" id="KY225548">
    <property type="protein sequence ID" value="AQX92162.1"/>
    <property type="molecule type" value="Genomic_RNA"/>
</dbReference>
<evidence type="ECO:0000256" key="5">
    <source>
        <dbReference type="ARBA" id="ARBA00006064"/>
    </source>
</evidence>
<sequence>MASIMIGSISVPIAKTEQCANTQVSNRVNIVTPGHMATCPLPLKTHMYYRHESKKLMQSNKSIDILNSFFSTDEMKFRLTRNEMSKVKKGPSGRIVLRKPSKQRVFARIEQDEAARKEEAVFLEGNYDDSITNLASVLPPEVTHNVDVSLRSPFYKRTYKKERKKVAQKHIVQAPLNSLCTRVLKIARKRNIPVEMIGNKKARHTLTFQRFRGCFVEMIGNKKARHTLTFQRFRGCFVGKVSVAHEEGRMRHTEMSYEQFKWLLKAICQVTHTERIREEDIKPGCSGWVLGTNHTLTKRYSRLPHLVIRGRDDDGIVNALEQVLFYSKVDHYSSQPEVQFFQGWRRMFDKFRPSPDHVCKVDHNNEECGELAAIFCQALFPVVKLSCQTCREKLSRVSFEEFKDSLNANFIIHKDEWGSFKEGSQYDNIFKLIKVATQATQNLKLSSEVAKLVQNHTSTHMKQIQDINKALMKGSLVTQDELDLALKQLLEMTQWFKNHMHLTGEEALKMFRNKRSSKAMINPSLLCDNQLDKNGNFVWGERGYHSKRLFKNFFEEVIPSEGYTKYVVRNFPNGTRKLAIGSLIVPLNLDRARTALLGESIEKKPLTSACVSQQNGNYIHSCCCVTMDDGTPMYSELKSPTKRHLVIGASGDPKYIDLPASEAERMYIAKEGYCYLNIFLAMLVNVNENEAKDFTKMIRDVLIPMLGQWPSLMDVATAAYILGVFHPETRCAELPRILVDHATQTMHVIDSYGSLTVGYHVLKAGTVNHLIQFASNDLQSEMKHYRVGGTPTQRIKLEEQLIKGIFKPKLMMQLLHDDPYILLLGMISPTILVHMYRMRHFERGIEIWIKRDHEIGKIFVILEQLTRKVALAEVLVDQLNLISEASPHLLEIMKGCQDNQRAYVPALDLLTIQVEREFSNKELKTNGYPDLQQTLFDMREKMYAKQLHTSWQELSLLEKSCVTVRLKQFSIFTERNLIQRAREGKRASSLQFVHECFITTRVHAKSIRDAGVRKLNEALVGTCKFFFSCGFKIFARCYSDIIYLVNVCLVFSLVLQMSNTVRSMIAATREEKERAMANKADENERTLMHMYHIFSKKQDEAPIYNDFLEHVRNVRPDLEETLLYMAGAEVVSTQAKSAVQIQFEKIIAVLALLTMCFDAERSDAIFKILTKLKTVFGTVGETVRLQGLEDIESLEDDKRLTIDFDINTNEAQSSTTFDVHFDDWWNRQLQQNRTVPHYRTTGKFLEFTRNTAAFVANEIASSSEGEFLVRGAVGSGKSTSLPAHLAKKGKVLLLEPTRPLAENVSRQLAGDPFFQNVTLRMRGLSCFGSSNITVMTSGFAFHYYVNNPHQLMDFDFVIIDECHVTDSATIAFNCALKEYNFAGKLIKVSATPPGRECDFDTQFAVKVKTEDHLSFHAFVGAQKTGSNADMVQHGNNILVYVASYNEVDMLSKLLTERQFSVTKVDGRTMQLGKTTIETHGTSQKPHFIVATNIIENGVTLDVECVVDFGLKVVAELDSENRCVRYNKKSVSYGERIQRLGRVGRSKPGTALRIGHTEKGIETIPEFIATEAAALSFAYGLPVTTHGVSTNILGKCTVKQMRCALNFELTPFFTTHLIRHDGSMHPLIHEELKQFKLRDSEMVLNKVALPHQFVSQWMDQSEYERIGVHVQCHESTRIPFYTNGIPDKVYERIWKCIQENKNDAVFGKLSSACSTKVSYTLSTDPAALPRTIAIIDHLLAEEMMKRNHFDTISSAVTGYSFSLAGIADSFRKRYMRDYTAHNIAILQQARAQLLEFNSKNVNINNLSDLEGIGVIKSVVLQSKQEVSSFLGLRGKWDGRKFANDVILAIMTLLGGGWFMWEYFTKKINEPVRVESKKRRSQKLKFRDAYDRKVGREIFGDDDTIGRTFGEAYTKRGKVKGNNNTKGMGRKTRNFVHLYGVEPENYSFIRFVDPLTGHTLDESTHTDISLVQEEFGSIREKFLENDLISRQSIINKPGIQAYFMGKGTEEALKVDLTPHVPLLLCRNTNAIAGYPERENELRQTGTPVKVSFKDVPEKNEHVELESKSIYKGVRDYNGISTIVCQLTNDSDGLKETMYGIGYGPIIITNGHLFRKNNGTLLVRSWHGEFIVKNTTTLKVHFIEGKDVVLVRMPKDFPPFKSNASFRAPKREERACLVGTNFQEKSLRSTVSESSMTIPEGTGSYWIHWISTNEGDCGLPMVSTTDGKIIGVHGLASTVSSKNYFVPFTDDFIATHLSKLDDLTWTQHWLWQPSKIAWGTLNLVDEQPGPEFRISNLVKDLFTSGVETQSKRERWVYESCEGNLRAVGTAQSALVTKHVVKGKCPFFEEYLQTHAEASAYFRPLMGEYQPSKLNKEAFKKDFFKYNKPVTVNQLDHDKFLEAVDGVIRMMCDFEFNECRFITDPAEIYNSLNMKAAIGAQYRGKKKEYFEGLDDFDRERLLFQSCERLFNGYKGLWNGSLKAELRPLEKVRANKTRTFTAAPIDTLLGAKVCVDDFNNEFYRKNLECPWTVGMTKFYGGWDKLMRSLPDGWLYCHADGSQFDSSLTPALLNAVLIIRSFYMEDWWVGQEMLENLYAEIVYTPILAPDGTIFKKFRGNNSGQPSTVVDNTLMVVISIYYACMKFGWNCEEIENKLVFFANGDDLILAVKDEDSGLLDNMSSSFCELGLNYDFSERTHKREDLWFMSHQAMLVDGMYIPKLEKERIVSILEWDRSKEIMHRTEAICAAMIEAWGHTELLQEIRKFYLWFVGKEEVRELAALGKAPYIAETALRKLYTDKGADTSELARYLQALHQDIFFEQGDTVMLQSGTQPTVADAGATKKDKEDDKGKNKDVTSSGSDEKTVAAVTKDKDVNAGSHGKIVPRLSKITKKMSLPRVKGNVILDIDHLLEYKPDQIELYNTRASHQQFASWFNQVKTEYDLNEQQMGVVMNGFMVWCIENGTSPDINGVWVMMDGNEQVEYPLKPIVENAKPTLRQIMHHFSDAAEAYIEMRNAEAPYMPRYGLLRNLRDRSLARYAFDFYEVNSKTPERAREAVAQMKAAALSNVSSRLFGLDGNVATTSEDTERHTARDVNRNMHTLLGVNTMQ</sequence>
<dbReference type="GO" id="GO:0004386">
    <property type="term" value="F:helicase activity"/>
    <property type="evidence" value="ECO:0007669"/>
    <property type="project" value="UniProtKB-KW"/>
</dbReference>
<reference evidence="43" key="1">
    <citation type="journal article" date="2017" name="Plant Dis.">
        <title>Zucchini yellow mosaic virus populations from east Timorese and Northern Australian cucurbit crops: Molecular properties, genetic connectivity, and biosecurity implications.</title>
        <authorList>
            <person name="Maina S."/>
            <person name="Coutts B.A."/>
            <person name="Edwards O.R."/>
            <person name="de Almeida L."/>
            <person name="Kehoe M.A."/>
            <person name="Ximenes A."/>
            <person name="Jones R.A.C."/>
        </authorList>
    </citation>
    <scope>NUCLEOTIDE SEQUENCE</scope>
    <source>
        <strain evidence="43">38NT</strain>
    </source>
</reference>
<name>A0A240F8S6_9POTV</name>
<comment type="function">
    <text evidence="29">Involved in aphid transmission, cell-to-cell and systemis movement, encapsidation of the viral RNA and in the regulation of viral RNA amplification.</text>
</comment>
<dbReference type="PROSITE" id="PS50507">
    <property type="entry name" value="RDRP_SSRNA_POS"/>
    <property type="match status" value="1"/>
</dbReference>
<evidence type="ECO:0000256" key="34">
    <source>
        <dbReference type="PROSITE-ProRule" id="PRU01080"/>
    </source>
</evidence>
<dbReference type="Pfam" id="PF08440">
    <property type="entry name" value="Poty_PP"/>
    <property type="match status" value="1"/>
</dbReference>
<dbReference type="SUPFAM" id="SSF52540">
    <property type="entry name" value="P-loop containing nucleoside triphosphate hydrolases"/>
    <property type="match status" value="2"/>
</dbReference>
<dbReference type="GO" id="GO:0016818">
    <property type="term" value="F:hydrolase activity, acting on acid anhydrides, in phosphorus-containing anhydrides"/>
    <property type="evidence" value="ECO:0007669"/>
    <property type="project" value="InterPro"/>
</dbReference>
<dbReference type="PROSITE" id="PS51436">
    <property type="entry name" value="POTYVIRUS_NIA_PRO"/>
    <property type="match status" value="1"/>
</dbReference>
<evidence type="ECO:0000256" key="31">
    <source>
        <dbReference type="ARBA" id="ARBA00029422"/>
    </source>
</evidence>
<evidence type="ECO:0000256" key="33">
    <source>
        <dbReference type="ARBA" id="ARBA00045403"/>
    </source>
</evidence>
<feature type="domain" description="Helicase ATP-binding" evidence="38">
    <location>
        <begin position="1258"/>
        <end position="1410"/>
    </location>
</feature>
<feature type="domain" description="Peptidase C4" evidence="40">
    <location>
        <begin position="2064"/>
        <end position="2282"/>
    </location>
</feature>
<dbReference type="InterPro" id="IPR039560">
    <property type="entry name" value="Potyvirid-P3"/>
</dbReference>
<keyword evidence="9" id="KW-1036">Host cytoplasmic vesicle</keyword>
<dbReference type="InterPro" id="IPR002540">
    <property type="entry name" value="Pept_S30_P1_potyvir"/>
</dbReference>
<evidence type="ECO:0000256" key="21">
    <source>
        <dbReference type="ARBA" id="ARBA00022758"/>
    </source>
</evidence>
<evidence type="ECO:0000256" key="24">
    <source>
        <dbReference type="ARBA" id="ARBA00022807"/>
    </source>
</evidence>
<keyword evidence="26" id="KW-0946">Virion</keyword>
<feature type="domain" description="Peptidase C6" evidence="41">
    <location>
        <begin position="666"/>
        <end position="788"/>
    </location>
</feature>
<dbReference type="InterPro" id="IPR027417">
    <property type="entry name" value="P-loop_NTPase"/>
</dbReference>
<keyword evidence="27" id="KW-0693">Viral RNA replication</keyword>
<keyword evidence="23" id="KW-0347">Helicase</keyword>
<evidence type="ECO:0000259" key="42">
    <source>
        <dbReference type="PROSITE" id="PS51871"/>
    </source>
</evidence>
<evidence type="ECO:0000256" key="6">
    <source>
        <dbReference type="ARBA" id="ARBA00020107"/>
    </source>
</evidence>
<evidence type="ECO:0000256" key="19">
    <source>
        <dbReference type="ARBA" id="ARBA00022695"/>
    </source>
</evidence>
<evidence type="ECO:0000256" key="29">
    <source>
        <dbReference type="ARBA" id="ARBA00029405"/>
    </source>
</evidence>
<evidence type="ECO:0000256" key="36">
    <source>
        <dbReference type="SAM" id="MobiDB-lite"/>
    </source>
</evidence>
<dbReference type="SMART" id="SM00487">
    <property type="entry name" value="DEXDc"/>
    <property type="match status" value="1"/>
</dbReference>
<dbReference type="CDD" id="cd23175">
    <property type="entry name" value="ps-ssRNAv_Potyviridae_RdRp"/>
    <property type="match status" value="1"/>
</dbReference>
<dbReference type="Gene3D" id="3.30.70.270">
    <property type="match status" value="1"/>
</dbReference>
<evidence type="ECO:0000259" key="39">
    <source>
        <dbReference type="PROSITE" id="PS51194"/>
    </source>
</evidence>
<keyword evidence="22" id="KW-0378">Hydrolase</keyword>
<evidence type="ECO:0000256" key="11">
    <source>
        <dbReference type="ARBA" id="ARBA00022520"/>
    </source>
</evidence>
<dbReference type="SUPFAM" id="SSF56672">
    <property type="entry name" value="DNA/RNA polymerases"/>
    <property type="match status" value="1"/>
</dbReference>
<keyword evidence="14" id="KW-1048">Host nucleus</keyword>
<evidence type="ECO:0000256" key="14">
    <source>
        <dbReference type="ARBA" id="ARBA00022562"/>
    </source>
</evidence>
<dbReference type="InterPro" id="IPR031159">
    <property type="entry name" value="HC_PRO_CPD_dom"/>
</dbReference>
<evidence type="ECO:0000256" key="7">
    <source>
        <dbReference type="ARBA" id="ARBA00022463"/>
    </source>
</evidence>
<dbReference type="PROSITE" id="PS51192">
    <property type="entry name" value="HELICASE_ATP_BIND_1"/>
    <property type="match status" value="1"/>
</dbReference>
<dbReference type="Pfam" id="PF00271">
    <property type="entry name" value="Helicase_C"/>
    <property type="match status" value="1"/>
</dbReference>
<dbReference type="GO" id="GO:0042025">
    <property type="term" value="C:host cell nucleus"/>
    <property type="evidence" value="ECO:0007669"/>
    <property type="project" value="UniProtKB-SubCell"/>
</dbReference>
<keyword evidence="18" id="KW-0808">Transferase</keyword>
<dbReference type="Pfam" id="PF00767">
    <property type="entry name" value="Poty_coat"/>
    <property type="match status" value="1"/>
</dbReference>
<dbReference type="GO" id="GO:0019029">
    <property type="term" value="C:helical viral capsid"/>
    <property type="evidence" value="ECO:0007669"/>
    <property type="project" value="UniProtKB-KW"/>
</dbReference>
<dbReference type="SUPFAM" id="SSF50494">
    <property type="entry name" value="Trypsin-like serine proteases"/>
    <property type="match status" value="1"/>
</dbReference>
<dbReference type="InterPro" id="IPR001456">
    <property type="entry name" value="HC-pro"/>
</dbReference>
<evidence type="ECO:0000256" key="13">
    <source>
        <dbReference type="ARBA" id="ARBA00022561"/>
    </source>
</evidence>
<keyword evidence="21" id="KW-0688">Ribosomal frameshifting</keyword>
<dbReference type="GO" id="GO:0075523">
    <property type="term" value="P:viral translational frameshifting"/>
    <property type="evidence" value="ECO:0007669"/>
    <property type="project" value="UniProtKB-KW"/>
</dbReference>
<dbReference type="PROSITE" id="PS51194">
    <property type="entry name" value="HELICASE_CTER"/>
    <property type="match status" value="1"/>
</dbReference>
<dbReference type="Gene3D" id="3.40.50.300">
    <property type="entry name" value="P-loop containing nucleotide triphosphate hydrolases"/>
    <property type="match status" value="2"/>
</dbReference>
<evidence type="ECO:0000256" key="25">
    <source>
        <dbReference type="ARBA" id="ARBA00022840"/>
    </source>
</evidence>
<dbReference type="InterPro" id="IPR014001">
    <property type="entry name" value="Helicase_ATP-bd"/>
</dbReference>
<dbReference type="InterPro" id="IPR043502">
    <property type="entry name" value="DNA/RNA_pol_sf"/>
</dbReference>
<evidence type="ECO:0000259" key="41">
    <source>
        <dbReference type="PROSITE" id="PS51744"/>
    </source>
</evidence>
<evidence type="ECO:0000256" key="9">
    <source>
        <dbReference type="ARBA" id="ARBA00022488"/>
    </source>
</evidence>
<keyword evidence="7" id="KW-0941">Suppressor of RNA silencing</keyword>
<evidence type="ECO:0000256" key="27">
    <source>
        <dbReference type="ARBA" id="ARBA00022953"/>
    </source>
</evidence>
<feature type="domain" description="Helicase C-terminal" evidence="39">
    <location>
        <begin position="1429"/>
        <end position="1588"/>
    </location>
</feature>
<dbReference type="InterPro" id="IPR001592">
    <property type="entry name" value="Poty_coat"/>
</dbReference>
<dbReference type="PROSITE" id="PS51744">
    <property type="entry name" value="HC_PRO_CPD"/>
    <property type="match status" value="1"/>
</dbReference>
<dbReference type="InterPro" id="IPR001650">
    <property type="entry name" value="Helicase_C-like"/>
</dbReference>
<evidence type="ECO:0000256" key="30">
    <source>
        <dbReference type="ARBA" id="ARBA00029420"/>
    </source>
</evidence>
<comment type="catalytic activity">
    <reaction evidence="2">
        <text>Hydrolyzes a Gly-|-Gly bond at its own C-terminus, commonly in the sequence -Tyr-Xaa-Val-Gly-|-Gly, in the processing of the potyviral polyprotein.</text>
        <dbReference type="EC" id="3.4.22.45"/>
    </reaction>
</comment>
<evidence type="ECO:0000256" key="22">
    <source>
        <dbReference type="ARBA" id="ARBA00022801"/>
    </source>
</evidence>
<dbReference type="SMART" id="SM00490">
    <property type="entry name" value="HELICc"/>
    <property type="match status" value="1"/>
</dbReference>
<feature type="compositionally biased region" description="Basic and acidic residues" evidence="36">
    <location>
        <begin position="2835"/>
        <end position="2859"/>
    </location>
</feature>
<evidence type="ECO:0000256" key="20">
    <source>
        <dbReference type="ARBA" id="ARBA00022741"/>
    </source>
</evidence>
<dbReference type="PROSITE" id="PS51871">
    <property type="entry name" value="PV_P1_PRO"/>
    <property type="match status" value="1"/>
</dbReference>
<comment type="similarity">
    <text evidence="5 35">Belongs to the potyviridae genome polyprotein family.</text>
</comment>
<evidence type="ECO:0000256" key="23">
    <source>
        <dbReference type="ARBA" id="ARBA00022806"/>
    </source>
</evidence>
<keyword evidence="25" id="KW-0067">ATP-binding</keyword>
<keyword evidence="15" id="KW-0945">Host-virus interaction</keyword>
<dbReference type="InterPro" id="IPR042308">
    <property type="entry name" value="HC_PRO_CPD_sf"/>
</dbReference>